<keyword evidence="1" id="KW-0732">Signal</keyword>
<accession>A0A1F6XN16</accession>
<organism evidence="2 3">
    <name type="scientific">Candidatus Nomurabacteria bacterium RIFCSPLOWO2_01_FULL_42_17</name>
    <dbReference type="NCBI Taxonomy" id="1801780"/>
    <lineage>
        <taxon>Bacteria</taxon>
        <taxon>Candidatus Nomuraibacteriota</taxon>
    </lineage>
</organism>
<feature type="signal peptide" evidence="1">
    <location>
        <begin position="1"/>
        <end position="21"/>
    </location>
</feature>
<dbReference type="STRING" id="1801780.A2917_03085"/>
<sequence length="322" mass="35308">MKLKLSLLIATFLLCGTTANAIPSTNISVNIAPPNPAPYENVAITLSSFVDNLDSVLISWSVNGKTVSEGIGKKSFSATAPGAGGETKVVALVYLPEGTTDTTILIKPSVMVLLWQANDSYVPPFYRGKALPSPDSEVKVVAIPEIRTSSGNVSPKNMTYYWKKDYTNSVDGSGYGKNSFLFTNDYLEDANNISVTASTVDQKYSSEAGIDIAMAEPKILFYKNDSILGTLWDRILPDTYKIQGPEIVEAAPYFISPKELQNPALIWSWFINDALVNLTSFKKNLMPISAPERTHGTSKLKLEIKNRDKIFQTATKEIEVEF</sequence>
<evidence type="ECO:0000313" key="2">
    <source>
        <dbReference type="EMBL" id="OGI95514.1"/>
    </source>
</evidence>
<gene>
    <name evidence="2" type="ORF">A2917_03085</name>
</gene>
<evidence type="ECO:0000313" key="3">
    <source>
        <dbReference type="Proteomes" id="UP000178104"/>
    </source>
</evidence>
<reference evidence="2 3" key="1">
    <citation type="journal article" date="2016" name="Nat. Commun.">
        <title>Thousands of microbial genomes shed light on interconnected biogeochemical processes in an aquifer system.</title>
        <authorList>
            <person name="Anantharaman K."/>
            <person name="Brown C.T."/>
            <person name="Hug L.A."/>
            <person name="Sharon I."/>
            <person name="Castelle C.J."/>
            <person name="Probst A.J."/>
            <person name="Thomas B.C."/>
            <person name="Singh A."/>
            <person name="Wilkins M.J."/>
            <person name="Karaoz U."/>
            <person name="Brodie E.L."/>
            <person name="Williams K.H."/>
            <person name="Hubbard S.S."/>
            <person name="Banfield J.F."/>
        </authorList>
    </citation>
    <scope>NUCLEOTIDE SEQUENCE [LARGE SCALE GENOMIC DNA]</scope>
</reference>
<evidence type="ECO:0000256" key="1">
    <source>
        <dbReference type="SAM" id="SignalP"/>
    </source>
</evidence>
<proteinExistence type="predicted"/>
<dbReference type="EMBL" id="MFVE01000005">
    <property type="protein sequence ID" value="OGI95514.1"/>
    <property type="molecule type" value="Genomic_DNA"/>
</dbReference>
<dbReference type="Proteomes" id="UP000178104">
    <property type="component" value="Unassembled WGS sequence"/>
</dbReference>
<comment type="caution">
    <text evidence="2">The sequence shown here is derived from an EMBL/GenBank/DDBJ whole genome shotgun (WGS) entry which is preliminary data.</text>
</comment>
<feature type="chain" id="PRO_5009527437" description="Ig-like domain-containing protein" evidence="1">
    <location>
        <begin position="22"/>
        <end position="322"/>
    </location>
</feature>
<protein>
    <recommendedName>
        <fullName evidence="4">Ig-like domain-containing protein</fullName>
    </recommendedName>
</protein>
<name>A0A1F6XN16_9BACT</name>
<dbReference type="AlphaFoldDB" id="A0A1F6XN16"/>
<evidence type="ECO:0008006" key="4">
    <source>
        <dbReference type="Google" id="ProtNLM"/>
    </source>
</evidence>